<dbReference type="Proteomes" id="UP000472273">
    <property type="component" value="Unplaced"/>
</dbReference>
<feature type="domain" description="Sushi" evidence="6">
    <location>
        <begin position="229"/>
        <end position="286"/>
    </location>
</feature>
<evidence type="ECO:0000256" key="1">
    <source>
        <dbReference type="ARBA" id="ARBA00022659"/>
    </source>
</evidence>
<dbReference type="InterPro" id="IPR000436">
    <property type="entry name" value="Sushi_SCR_CCP_dom"/>
</dbReference>
<dbReference type="GO" id="GO:0001851">
    <property type="term" value="F:complement component C3b binding"/>
    <property type="evidence" value="ECO:0007669"/>
    <property type="project" value="TreeGrafter"/>
</dbReference>
<name>A0A670YAR2_PSETE</name>
<protein>
    <recommendedName>
        <fullName evidence="6">Sushi domain-containing protein</fullName>
    </recommendedName>
</protein>
<keyword evidence="1 4" id="KW-0768">Sushi</keyword>
<evidence type="ECO:0000256" key="2">
    <source>
        <dbReference type="ARBA" id="ARBA00022729"/>
    </source>
</evidence>
<dbReference type="PANTHER" id="PTHR45785:SF7">
    <property type="entry name" value="COMPLEMENT FACTOR H"/>
    <property type="match status" value="1"/>
</dbReference>
<dbReference type="Pfam" id="PF00084">
    <property type="entry name" value="Sushi"/>
    <property type="match status" value="4"/>
</dbReference>
<dbReference type="Gene3D" id="2.10.70.10">
    <property type="entry name" value="Complement Module, domain 1"/>
    <property type="match status" value="5"/>
</dbReference>
<dbReference type="SMART" id="SM00032">
    <property type="entry name" value="CCP"/>
    <property type="match status" value="5"/>
</dbReference>
<dbReference type="GO" id="GO:0005615">
    <property type="term" value="C:extracellular space"/>
    <property type="evidence" value="ECO:0007669"/>
    <property type="project" value="TreeGrafter"/>
</dbReference>
<dbReference type="Ensembl" id="ENSPTXT00000008404.1">
    <property type="protein sequence ID" value="ENSPTXP00000008118.1"/>
    <property type="gene ID" value="ENSPTXG00000005899.1"/>
</dbReference>
<dbReference type="SUPFAM" id="SSF57535">
    <property type="entry name" value="Complement control module/SCR domain"/>
    <property type="match status" value="5"/>
</dbReference>
<evidence type="ECO:0000313" key="8">
    <source>
        <dbReference type="Proteomes" id="UP000472273"/>
    </source>
</evidence>
<comment type="caution">
    <text evidence="4">Lacks conserved residue(s) required for the propagation of feature annotation.</text>
</comment>
<feature type="chain" id="PRO_5025600783" description="Sushi domain-containing protein" evidence="5">
    <location>
        <begin position="20"/>
        <end position="420"/>
    </location>
</feature>
<evidence type="ECO:0000313" key="7">
    <source>
        <dbReference type="Ensembl" id="ENSPTXP00000008118.1"/>
    </source>
</evidence>
<feature type="domain" description="Sushi" evidence="6">
    <location>
        <begin position="43"/>
        <end position="101"/>
    </location>
</feature>
<evidence type="ECO:0000256" key="4">
    <source>
        <dbReference type="PROSITE-ProRule" id="PRU00302"/>
    </source>
</evidence>
<feature type="disulfide bond" evidence="4">
    <location>
        <begin position="45"/>
        <end position="88"/>
    </location>
</feature>
<accession>A0A670YAR2</accession>
<reference evidence="7" key="1">
    <citation type="submission" date="2025-08" db="UniProtKB">
        <authorList>
            <consortium name="Ensembl"/>
        </authorList>
    </citation>
    <scope>IDENTIFICATION</scope>
</reference>
<dbReference type="InterPro" id="IPR051503">
    <property type="entry name" value="ComplSys_Reg/VirEntry_Med"/>
</dbReference>
<dbReference type="AlphaFoldDB" id="A0A670YAR2"/>
<evidence type="ECO:0000256" key="5">
    <source>
        <dbReference type="SAM" id="SignalP"/>
    </source>
</evidence>
<sequence length="420" mass="47676">MRCFSYIIFVLLWTNCVLQKVSQQMQVAYDDLVNLLTEPEIPTTCGPPPAIGNAMLLSNGRQEFLSGESVIYQCYRLYEMEGTPIAMCENGHWRGVPRCVQTCRANQAGMDRNNIQLRGLTKSTSLRASDYWMEFECKPGFPPCILTKQQLDDRNLLLNDGQRHSEWIRNGHTIEFTCRKGYSIVSPSVRKCVDGNLTLPSCNSSETSIAAAITSRRLPPLVLNSSSPVICPAPRVENGSFFPLWMSYNVEDIIYTTCKPGYMLESHKNISKCTKGGWFPNPKCVRKQCDFPLIENGALSWSNIFYSDVSFPKKVGQTIGFKCNHGFLARNKKHWDRIKCTNFGWDPEPQCYKQCIPPKHLPHGRVTYNYGNTFIDGDEISFNCDMGYYPEHHLPIATCRNNDWFPTMNCVSTDIDPSTG</sequence>
<dbReference type="GO" id="GO:0006956">
    <property type="term" value="P:complement activation"/>
    <property type="evidence" value="ECO:0007669"/>
    <property type="project" value="TreeGrafter"/>
</dbReference>
<keyword evidence="2 5" id="KW-0732">Signal</keyword>
<feature type="domain" description="Sushi" evidence="6">
    <location>
        <begin position="353"/>
        <end position="412"/>
    </location>
</feature>
<dbReference type="InterPro" id="IPR035976">
    <property type="entry name" value="Sushi/SCR/CCP_sf"/>
</dbReference>
<keyword evidence="8" id="KW-1185">Reference proteome</keyword>
<proteinExistence type="predicted"/>
<keyword evidence="3 4" id="KW-1015">Disulfide bond</keyword>
<dbReference type="GeneTree" id="ENSGT00940000154967"/>
<evidence type="ECO:0000259" key="6">
    <source>
        <dbReference type="PROSITE" id="PS50923"/>
    </source>
</evidence>
<feature type="signal peptide" evidence="5">
    <location>
        <begin position="1"/>
        <end position="19"/>
    </location>
</feature>
<evidence type="ECO:0000256" key="3">
    <source>
        <dbReference type="ARBA" id="ARBA00023157"/>
    </source>
</evidence>
<organism evidence="7 8">
    <name type="scientific">Pseudonaja textilis</name>
    <name type="common">Eastern brown snake</name>
    <dbReference type="NCBI Taxonomy" id="8673"/>
    <lineage>
        <taxon>Eukaryota</taxon>
        <taxon>Metazoa</taxon>
        <taxon>Chordata</taxon>
        <taxon>Craniata</taxon>
        <taxon>Vertebrata</taxon>
        <taxon>Euteleostomi</taxon>
        <taxon>Lepidosauria</taxon>
        <taxon>Squamata</taxon>
        <taxon>Bifurcata</taxon>
        <taxon>Unidentata</taxon>
        <taxon>Episquamata</taxon>
        <taxon>Toxicofera</taxon>
        <taxon>Serpentes</taxon>
        <taxon>Colubroidea</taxon>
        <taxon>Elapidae</taxon>
        <taxon>Hydrophiinae</taxon>
        <taxon>Pseudonaja</taxon>
    </lineage>
</organism>
<dbReference type="PROSITE" id="PS50923">
    <property type="entry name" value="SUSHI"/>
    <property type="match status" value="3"/>
</dbReference>
<dbReference type="CDD" id="cd00033">
    <property type="entry name" value="CCP"/>
    <property type="match status" value="3"/>
</dbReference>
<reference evidence="7" key="2">
    <citation type="submission" date="2025-09" db="UniProtKB">
        <authorList>
            <consortium name="Ensembl"/>
        </authorList>
    </citation>
    <scope>IDENTIFICATION</scope>
</reference>
<dbReference type="PANTHER" id="PTHR45785">
    <property type="entry name" value="COMPLEMENT FACTOR H-RELATED"/>
    <property type="match status" value="1"/>
</dbReference>